<name>A0A370I6T8_9NOCA</name>
<feature type="transmembrane region" description="Helical" evidence="1">
    <location>
        <begin position="12"/>
        <end position="33"/>
    </location>
</feature>
<feature type="transmembrane region" description="Helical" evidence="1">
    <location>
        <begin position="54"/>
        <end position="76"/>
    </location>
</feature>
<proteinExistence type="predicted"/>
<dbReference type="AlphaFoldDB" id="A0A370I6T8"/>
<dbReference type="STRING" id="1210086.GCA_001613105_03863"/>
<dbReference type="Proteomes" id="UP000254869">
    <property type="component" value="Unassembled WGS sequence"/>
</dbReference>
<dbReference type="EMBL" id="QQBC01000004">
    <property type="protein sequence ID" value="RDI66442.1"/>
    <property type="molecule type" value="Genomic_DNA"/>
</dbReference>
<keyword evidence="1" id="KW-0812">Transmembrane</keyword>
<organism evidence="2 3">
    <name type="scientific">Nocardia pseudobrasiliensis</name>
    <dbReference type="NCBI Taxonomy" id="45979"/>
    <lineage>
        <taxon>Bacteria</taxon>
        <taxon>Bacillati</taxon>
        <taxon>Actinomycetota</taxon>
        <taxon>Actinomycetes</taxon>
        <taxon>Mycobacteriales</taxon>
        <taxon>Nocardiaceae</taxon>
        <taxon>Nocardia</taxon>
    </lineage>
</organism>
<dbReference type="RefSeq" id="WP_067999531.1">
    <property type="nucleotide sequence ID" value="NZ_QQBC01000004.1"/>
</dbReference>
<evidence type="ECO:0000256" key="1">
    <source>
        <dbReference type="SAM" id="Phobius"/>
    </source>
</evidence>
<gene>
    <name evidence="2" type="ORF">DFR76_104188</name>
</gene>
<sequence length="91" mass="9555">MQTLVTDLKELLRVTLAALLFGAGLPAIFALGVRFQSRSEQLADGTVVRRRSAAALAVACYAVVLAAVIAGVLFVAKAFLASRLGIHLFGQ</sequence>
<evidence type="ECO:0000313" key="3">
    <source>
        <dbReference type="Proteomes" id="UP000254869"/>
    </source>
</evidence>
<protein>
    <submittedName>
        <fullName evidence="2">Uncharacterized protein</fullName>
    </submittedName>
</protein>
<keyword evidence="1" id="KW-1133">Transmembrane helix</keyword>
<evidence type="ECO:0000313" key="2">
    <source>
        <dbReference type="EMBL" id="RDI66442.1"/>
    </source>
</evidence>
<reference evidence="2 3" key="1">
    <citation type="submission" date="2018-07" db="EMBL/GenBank/DDBJ databases">
        <title>Genomic Encyclopedia of Type Strains, Phase IV (KMG-IV): sequencing the most valuable type-strain genomes for metagenomic binning, comparative biology and taxonomic classification.</title>
        <authorList>
            <person name="Goeker M."/>
        </authorList>
    </citation>
    <scope>NUCLEOTIDE SEQUENCE [LARGE SCALE GENOMIC DNA]</scope>
    <source>
        <strain evidence="2 3">DSM 44290</strain>
    </source>
</reference>
<accession>A0A370I6T8</accession>
<comment type="caution">
    <text evidence="2">The sequence shown here is derived from an EMBL/GenBank/DDBJ whole genome shotgun (WGS) entry which is preliminary data.</text>
</comment>
<keyword evidence="3" id="KW-1185">Reference proteome</keyword>
<keyword evidence="1" id="KW-0472">Membrane</keyword>